<comment type="caution">
    <text evidence="16">The sequence shown here is derived from an EMBL/GenBank/DDBJ whole genome shotgun (WGS) entry which is preliminary data.</text>
</comment>
<keyword evidence="8" id="KW-0694">RNA-binding</keyword>
<keyword evidence="14" id="KW-0547">Nucleotide-binding</keyword>
<keyword evidence="4 12" id="KW-0285">Flavoprotein</keyword>
<dbReference type="Gene3D" id="1.10.1200.80">
    <property type="entry name" value="Putative flavin oxidoreducatase, domain 2"/>
    <property type="match status" value="1"/>
</dbReference>
<evidence type="ECO:0000256" key="3">
    <source>
        <dbReference type="ARBA" id="ARBA00022555"/>
    </source>
</evidence>
<evidence type="ECO:0000256" key="9">
    <source>
        <dbReference type="ARBA" id="ARBA00023002"/>
    </source>
</evidence>
<dbReference type="PANTHER" id="PTHR45846:SF1">
    <property type="entry name" value="TRNA-DIHYDROURIDINE(47) SYNTHASE [NAD(P)(+)]-LIKE"/>
    <property type="match status" value="1"/>
</dbReference>
<feature type="active site" description="Proton donor" evidence="13">
    <location>
        <position position="101"/>
    </location>
</feature>
<evidence type="ECO:0000259" key="15">
    <source>
        <dbReference type="Pfam" id="PF01207"/>
    </source>
</evidence>
<evidence type="ECO:0000256" key="13">
    <source>
        <dbReference type="PIRSR" id="PIRSR006621-1"/>
    </source>
</evidence>
<accession>A0A1F5EEB9</accession>
<evidence type="ECO:0000256" key="10">
    <source>
        <dbReference type="ARBA" id="ARBA00048205"/>
    </source>
</evidence>
<dbReference type="Proteomes" id="UP000176451">
    <property type="component" value="Unassembled WGS sequence"/>
</dbReference>
<keyword evidence="7" id="KW-0521">NADP</keyword>
<evidence type="ECO:0000256" key="5">
    <source>
        <dbReference type="ARBA" id="ARBA00022643"/>
    </source>
</evidence>
<comment type="catalytic activity">
    <reaction evidence="10">
        <text>a 5,6-dihydrouridine in tRNA + NADP(+) = a uridine in tRNA + NADPH + H(+)</text>
        <dbReference type="Rhea" id="RHEA:23624"/>
        <dbReference type="Rhea" id="RHEA-COMP:13339"/>
        <dbReference type="Rhea" id="RHEA-COMP:13887"/>
        <dbReference type="ChEBI" id="CHEBI:15378"/>
        <dbReference type="ChEBI" id="CHEBI:57783"/>
        <dbReference type="ChEBI" id="CHEBI:58349"/>
        <dbReference type="ChEBI" id="CHEBI:65315"/>
        <dbReference type="ChEBI" id="CHEBI:74443"/>
    </reaction>
</comment>
<dbReference type="GO" id="GO:0000049">
    <property type="term" value="F:tRNA binding"/>
    <property type="evidence" value="ECO:0007669"/>
    <property type="project" value="UniProtKB-KW"/>
</dbReference>
<dbReference type="InterPro" id="IPR018517">
    <property type="entry name" value="tRNA_hU_synthase_CS"/>
</dbReference>
<evidence type="ECO:0000256" key="14">
    <source>
        <dbReference type="PIRSR" id="PIRSR006621-2"/>
    </source>
</evidence>
<feature type="binding site" evidence="14">
    <location>
        <position position="168"/>
    </location>
    <ligand>
        <name>FMN</name>
        <dbReference type="ChEBI" id="CHEBI:58210"/>
    </ligand>
</feature>
<evidence type="ECO:0000256" key="7">
    <source>
        <dbReference type="ARBA" id="ARBA00022857"/>
    </source>
</evidence>
<keyword evidence="9 12" id="KW-0560">Oxidoreductase</keyword>
<keyword evidence="6 12" id="KW-0819">tRNA processing</keyword>
<evidence type="ECO:0000256" key="11">
    <source>
        <dbReference type="ARBA" id="ARBA00048802"/>
    </source>
</evidence>
<comment type="cofactor">
    <cofactor evidence="1 12 14">
        <name>FMN</name>
        <dbReference type="ChEBI" id="CHEBI:58210"/>
    </cofactor>
</comment>
<reference evidence="16 17" key="1">
    <citation type="journal article" date="2016" name="Nat. Commun.">
        <title>Thousands of microbial genomes shed light on interconnected biogeochemical processes in an aquifer system.</title>
        <authorList>
            <person name="Anantharaman K."/>
            <person name="Brown C.T."/>
            <person name="Hug L.A."/>
            <person name="Sharon I."/>
            <person name="Castelle C.J."/>
            <person name="Probst A.J."/>
            <person name="Thomas B.C."/>
            <person name="Singh A."/>
            <person name="Wilkins M.J."/>
            <person name="Karaoz U."/>
            <person name="Brodie E.L."/>
            <person name="Williams K.H."/>
            <person name="Hubbard S.S."/>
            <person name="Banfield J.F."/>
        </authorList>
    </citation>
    <scope>NUCLEOTIDE SEQUENCE [LARGE SCALE GENOMIC DNA]</scope>
</reference>
<proteinExistence type="inferred from homology"/>
<protein>
    <recommendedName>
        <fullName evidence="12">tRNA-dihydrouridine synthase</fullName>
        <ecNumber evidence="12">1.3.1.-</ecNumber>
    </recommendedName>
</protein>
<evidence type="ECO:0000256" key="2">
    <source>
        <dbReference type="ARBA" id="ARBA00002790"/>
    </source>
</evidence>
<dbReference type="InterPro" id="IPR013785">
    <property type="entry name" value="Aldolase_TIM"/>
</dbReference>
<gene>
    <name evidence="16" type="ORF">A3F08_02770</name>
</gene>
<feature type="binding site" evidence="14">
    <location>
        <begin position="244"/>
        <end position="245"/>
    </location>
    <ligand>
        <name>FMN</name>
        <dbReference type="ChEBI" id="CHEBI:58210"/>
    </ligand>
</feature>
<evidence type="ECO:0000313" key="17">
    <source>
        <dbReference type="Proteomes" id="UP000176451"/>
    </source>
</evidence>
<dbReference type="InterPro" id="IPR001269">
    <property type="entry name" value="DUS_fam"/>
</dbReference>
<keyword evidence="5 12" id="KW-0288">FMN</keyword>
<organism evidence="16 17">
    <name type="scientific">Candidatus Berkelbacteria bacterium RIFCSPHIGHO2_12_FULL_36_9</name>
    <dbReference type="NCBI Taxonomy" id="1797469"/>
    <lineage>
        <taxon>Bacteria</taxon>
        <taxon>Candidatus Berkelbacteria</taxon>
    </lineage>
</organism>
<evidence type="ECO:0000256" key="8">
    <source>
        <dbReference type="ARBA" id="ARBA00022884"/>
    </source>
</evidence>
<dbReference type="AlphaFoldDB" id="A0A1F5EEB9"/>
<sequence>MFRWEKIRKPVFCLAPMAEITTLPFRSICKSMGADIVFTPMISSDAVVFNPEKTLKIAEFLTKEQPVIVQIFGYDGEKIAQAANIVDKKLKPAGIDINMGCPAPNITGNECGSGLLRDLDKALDLVKIVRKMYKGQLSVKLRLGWREYNIKEFCQQLEKIGVDALIIHGRTAKQKYTGHANWQPIYDVAQSIQIPVIGNGDIMDWRMAYRLLAPSIFEGLHIVYRQNDKPLAIGDKQLAGVMIGRGALGNPFIFKEIKGKRTYTNKFKELPKIIHEQTLKYIEYTGNEKRAILEMRKHLGWYIKGFAGAQEIRKKAMLVNNYQDVKMILKELENNGKS</sequence>
<dbReference type="SUPFAM" id="SSF51395">
    <property type="entry name" value="FMN-linked oxidoreductases"/>
    <property type="match status" value="1"/>
</dbReference>
<feature type="binding site" evidence="14">
    <location>
        <position position="140"/>
    </location>
    <ligand>
        <name>FMN</name>
        <dbReference type="ChEBI" id="CHEBI:58210"/>
    </ligand>
</feature>
<dbReference type="InterPro" id="IPR024036">
    <property type="entry name" value="tRNA-dHydroUridine_Synthase_C"/>
</dbReference>
<evidence type="ECO:0000256" key="4">
    <source>
        <dbReference type="ARBA" id="ARBA00022630"/>
    </source>
</evidence>
<dbReference type="PANTHER" id="PTHR45846">
    <property type="entry name" value="TRNA-DIHYDROURIDINE(47) SYNTHASE [NAD(P)(+)]-LIKE"/>
    <property type="match status" value="1"/>
</dbReference>
<comment type="catalytic activity">
    <reaction evidence="11">
        <text>a 5,6-dihydrouridine in tRNA + NAD(+) = a uridine in tRNA + NADH + H(+)</text>
        <dbReference type="Rhea" id="RHEA:54452"/>
        <dbReference type="Rhea" id="RHEA-COMP:13339"/>
        <dbReference type="Rhea" id="RHEA-COMP:13887"/>
        <dbReference type="ChEBI" id="CHEBI:15378"/>
        <dbReference type="ChEBI" id="CHEBI:57540"/>
        <dbReference type="ChEBI" id="CHEBI:57945"/>
        <dbReference type="ChEBI" id="CHEBI:65315"/>
        <dbReference type="ChEBI" id="CHEBI:74443"/>
    </reaction>
</comment>
<comment type="similarity">
    <text evidence="12">Belongs to the dus family.</text>
</comment>
<dbReference type="PIRSF" id="PIRSF006621">
    <property type="entry name" value="Dus"/>
    <property type="match status" value="1"/>
</dbReference>
<evidence type="ECO:0000256" key="12">
    <source>
        <dbReference type="PIRNR" id="PIRNR006621"/>
    </source>
</evidence>
<dbReference type="Gene3D" id="3.20.20.70">
    <property type="entry name" value="Aldolase class I"/>
    <property type="match status" value="1"/>
</dbReference>
<evidence type="ECO:0000313" key="16">
    <source>
        <dbReference type="EMBL" id="OGD65566.1"/>
    </source>
</evidence>
<keyword evidence="3" id="KW-0820">tRNA-binding</keyword>
<dbReference type="STRING" id="1797469.A3F08_02770"/>
<name>A0A1F5EEB9_9BACT</name>
<feature type="binding site" evidence="14">
    <location>
        <position position="70"/>
    </location>
    <ligand>
        <name>FMN</name>
        <dbReference type="ChEBI" id="CHEBI:58210"/>
    </ligand>
</feature>
<dbReference type="InterPro" id="IPR035587">
    <property type="entry name" value="DUS-like_FMN-bd"/>
</dbReference>
<feature type="binding site" evidence="14">
    <location>
        <begin position="16"/>
        <end position="18"/>
    </location>
    <ligand>
        <name>FMN</name>
        <dbReference type="ChEBI" id="CHEBI:58210"/>
    </ligand>
</feature>
<evidence type="ECO:0000256" key="1">
    <source>
        <dbReference type="ARBA" id="ARBA00001917"/>
    </source>
</evidence>
<dbReference type="GO" id="GO:0050660">
    <property type="term" value="F:flavin adenine dinucleotide binding"/>
    <property type="evidence" value="ECO:0007669"/>
    <property type="project" value="InterPro"/>
</dbReference>
<dbReference type="EC" id="1.3.1.-" evidence="12"/>
<dbReference type="Pfam" id="PF01207">
    <property type="entry name" value="Dus"/>
    <property type="match status" value="1"/>
</dbReference>
<feature type="domain" description="DUS-like FMN-binding" evidence="15">
    <location>
        <begin position="14"/>
        <end position="328"/>
    </location>
</feature>
<evidence type="ECO:0000256" key="6">
    <source>
        <dbReference type="ARBA" id="ARBA00022694"/>
    </source>
</evidence>
<dbReference type="GO" id="GO:0017150">
    <property type="term" value="F:tRNA dihydrouridine synthase activity"/>
    <property type="evidence" value="ECO:0007669"/>
    <property type="project" value="InterPro"/>
</dbReference>
<dbReference type="PROSITE" id="PS01136">
    <property type="entry name" value="UPF0034"/>
    <property type="match status" value="1"/>
</dbReference>
<comment type="function">
    <text evidence="2 12">Catalyzes the synthesis of 5,6-dihydrouridine (D), a modified base found in the D-loop of most tRNAs, via the reduction of the C5-C6 double bond in target uridines.</text>
</comment>
<dbReference type="EMBL" id="MEZV01000056">
    <property type="protein sequence ID" value="OGD65566.1"/>
    <property type="molecule type" value="Genomic_DNA"/>
</dbReference>
<dbReference type="CDD" id="cd02801">
    <property type="entry name" value="DUS_like_FMN"/>
    <property type="match status" value="1"/>
</dbReference>